<dbReference type="AlphaFoldDB" id="A0A975BL16"/>
<evidence type="ECO:0000313" key="2">
    <source>
        <dbReference type="Proteomes" id="UP000663722"/>
    </source>
</evidence>
<reference evidence="1" key="1">
    <citation type="journal article" date="2021" name="Microb. Physiol.">
        <title>Proteogenomic Insights into the Physiology of Marine, Sulfate-Reducing, Filamentous Desulfonema limicola and Desulfonema magnum.</title>
        <authorList>
            <person name="Schnaars V."/>
            <person name="Wohlbrand L."/>
            <person name="Scheve S."/>
            <person name="Hinrichs C."/>
            <person name="Reinhardt R."/>
            <person name="Rabus R."/>
        </authorList>
    </citation>
    <scope>NUCLEOTIDE SEQUENCE</scope>
    <source>
        <strain evidence="1">4be13</strain>
    </source>
</reference>
<organism evidence="1 2">
    <name type="scientific">Desulfonema magnum</name>
    <dbReference type="NCBI Taxonomy" id="45655"/>
    <lineage>
        <taxon>Bacteria</taxon>
        <taxon>Pseudomonadati</taxon>
        <taxon>Thermodesulfobacteriota</taxon>
        <taxon>Desulfobacteria</taxon>
        <taxon>Desulfobacterales</taxon>
        <taxon>Desulfococcaceae</taxon>
        <taxon>Desulfonema</taxon>
    </lineage>
</organism>
<dbReference type="Proteomes" id="UP000663722">
    <property type="component" value="Chromosome"/>
</dbReference>
<evidence type="ECO:0000313" key="1">
    <source>
        <dbReference type="EMBL" id="QTA87039.1"/>
    </source>
</evidence>
<protein>
    <submittedName>
        <fullName evidence="1">Uncharacterized protein</fullName>
    </submittedName>
</protein>
<name>A0A975BL16_9BACT</name>
<keyword evidence="2" id="KW-1185">Reference proteome</keyword>
<dbReference type="EMBL" id="CP061800">
    <property type="protein sequence ID" value="QTA87039.1"/>
    <property type="molecule type" value="Genomic_DNA"/>
</dbReference>
<sequence>MQCPKLAQDTTVPAVPAFCMPYPDMMVSGALYFGLFTDPFCLSASHFCKI</sequence>
<gene>
    <name evidence="1" type="ORF">dnm_030660</name>
</gene>
<proteinExistence type="predicted"/>
<accession>A0A975BL16</accession>
<dbReference type="KEGG" id="dmm:dnm_030660"/>